<sequence>MRSKWIGNASTKGVKVIKAIPVGQGPFMRLAGGSLQAVIEKERSGTMTNIDVKATEFRENLAVLQEDSAQIAAEKLMRVVKGGNAPEIMDISTEVGNQIDLNSLDLAMNVFKQMVKQSKMNQERRHRQNEENQERRYQLLCAIFTKRRDADPEACRSHSSEMSISESSSGFIEKSEEVEYHDTGADVDYSVARAPNVLADIDVSSIRKTRINPNTTTQITHAGFDIAKTRPTTTLSHVSSYHCEKYPMPRERIAIDLDNRIACRQHVFHADKQLIAWHLYENASAGHQVNVKPPNTLPYREIKASVPRGALIVVNRKICKDCKDFIEKVKKHFGISDHIPVKSRTHLEDKFDTENPNKLVDSRDKWEAY</sequence>
<evidence type="ECO:0000313" key="2">
    <source>
        <dbReference type="Proteomes" id="UP000297814"/>
    </source>
</evidence>
<gene>
    <name evidence="1" type="ORF">BHYA_0174g00110</name>
</gene>
<dbReference type="EMBL" id="PQXK01000174">
    <property type="protein sequence ID" value="TGO35006.1"/>
    <property type="molecule type" value="Genomic_DNA"/>
</dbReference>
<keyword evidence="2" id="KW-1185">Reference proteome</keyword>
<accession>A0A4Z1GDG8</accession>
<protein>
    <submittedName>
        <fullName evidence="1">Uncharacterized protein</fullName>
    </submittedName>
</protein>
<dbReference type="Proteomes" id="UP000297814">
    <property type="component" value="Unassembled WGS sequence"/>
</dbReference>
<proteinExistence type="predicted"/>
<comment type="caution">
    <text evidence="1">The sequence shown here is derived from an EMBL/GenBank/DDBJ whole genome shotgun (WGS) entry which is preliminary data.</text>
</comment>
<dbReference type="AlphaFoldDB" id="A0A4Z1GDG8"/>
<organism evidence="1 2">
    <name type="scientific">Botrytis hyacinthi</name>
    <dbReference type="NCBI Taxonomy" id="278943"/>
    <lineage>
        <taxon>Eukaryota</taxon>
        <taxon>Fungi</taxon>
        <taxon>Dikarya</taxon>
        <taxon>Ascomycota</taxon>
        <taxon>Pezizomycotina</taxon>
        <taxon>Leotiomycetes</taxon>
        <taxon>Helotiales</taxon>
        <taxon>Sclerotiniaceae</taxon>
        <taxon>Botrytis</taxon>
    </lineage>
</organism>
<reference evidence="1 2" key="1">
    <citation type="submission" date="2017-12" db="EMBL/GenBank/DDBJ databases">
        <title>Comparative genomics of Botrytis spp.</title>
        <authorList>
            <person name="Valero-Jimenez C.A."/>
            <person name="Tapia P."/>
            <person name="Veloso J."/>
            <person name="Silva-Moreno E."/>
            <person name="Staats M."/>
            <person name="Valdes J.H."/>
            <person name="Van Kan J.A.L."/>
        </authorList>
    </citation>
    <scope>NUCLEOTIDE SEQUENCE [LARGE SCALE GENOMIC DNA]</scope>
    <source>
        <strain evidence="1 2">Bh0001</strain>
    </source>
</reference>
<evidence type="ECO:0000313" key="1">
    <source>
        <dbReference type="EMBL" id="TGO35006.1"/>
    </source>
</evidence>
<name>A0A4Z1GDG8_9HELO</name>